<proteinExistence type="predicted"/>
<dbReference type="InterPro" id="IPR003695">
    <property type="entry name" value="Ppx_GppA_N"/>
</dbReference>
<dbReference type="InterPro" id="IPR043129">
    <property type="entry name" value="ATPase_NBD"/>
</dbReference>
<evidence type="ECO:0000259" key="1">
    <source>
        <dbReference type="Pfam" id="PF02541"/>
    </source>
</evidence>
<dbReference type="OrthoDB" id="2014654at2759"/>
<dbReference type="EMBL" id="CP045905">
    <property type="protein sequence ID" value="QQP37060.1"/>
    <property type="molecule type" value="Genomic_DNA"/>
</dbReference>
<name>A0A7T8JX25_CALRO</name>
<organism evidence="2 3">
    <name type="scientific">Caligus rogercresseyi</name>
    <name type="common">Sea louse</name>
    <dbReference type="NCBI Taxonomy" id="217165"/>
    <lineage>
        <taxon>Eukaryota</taxon>
        <taxon>Metazoa</taxon>
        <taxon>Ecdysozoa</taxon>
        <taxon>Arthropoda</taxon>
        <taxon>Crustacea</taxon>
        <taxon>Multicrustacea</taxon>
        <taxon>Hexanauplia</taxon>
        <taxon>Copepoda</taxon>
        <taxon>Siphonostomatoida</taxon>
        <taxon>Caligidae</taxon>
        <taxon>Caligus</taxon>
    </lineage>
</organism>
<dbReference type="Pfam" id="PF02541">
    <property type="entry name" value="Ppx-GppA"/>
    <property type="match status" value="1"/>
</dbReference>
<dbReference type="AlphaFoldDB" id="A0A7T8JX25"/>
<sequence length="73" mass="7967">MKSMALAMLEGGLSTDRIRKDGLQALLQLAIDAEHLDNLRVPGVSRDRLPVFAGGLSILIALFDLFDIQKCQS</sequence>
<accession>A0A7T8JX25</accession>
<evidence type="ECO:0000313" key="3">
    <source>
        <dbReference type="Proteomes" id="UP000595437"/>
    </source>
</evidence>
<feature type="domain" description="Ppx/GppA phosphatase N-terminal" evidence="1">
    <location>
        <begin position="15"/>
        <end position="71"/>
    </location>
</feature>
<gene>
    <name evidence="2" type="ORF">FKW44_022364</name>
</gene>
<reference evidence="3" key="1">
    <citation type="submission" date="2021-01" db="EMBL/GenBank/DDBJ databases">
        <title>Caligus Genome Assembly.</title>
        <authorList>
            <person name="Gallardo-Escarate C."/>
        </authorList>
    </citation>
    <scope>NUCLEOTIDE SEQUENCE [LARGE SCALE GENOMIC DNA]</scope>
</reference>
<keyword evidence="3" id="KW-1185">Reference proteome</keyword>
<evidence type="ECO:0000313" key="2">
    <source>
        <dbReference type="EMBL" id="QQP37060.1"/>
    </source>
</evidence>
<dbReference type="Gene3D" id="3.30.420.150">
    <property type="entry name" value="Exopolyphosphatase. Domain 2"/>
    <property type="match status" value="1"/>
</dbReference>
<dbReference type="Proteomes" id="UP000595437">
    <property type="component" value="Chromosome 16"/>
</dbReference>
<protein>
    <recommendedName>
        <fullName evidence="1">Ppx/GppA phosphatase N-terminal domain-containing protein</fullName>
    </recommendedName>
</protein>
<dbReference type="SUPFAM" id="SSF53067">
    <property type="entry name" value="Actin-like ATPase domain"/>
    <property type="match status" value="1"/>
</dbReference>